<sequence>MKTMISLELLKIKRRRFFLPIILFVGVGLLWCTVIAVKEFNFNASNRNVLVIINDLVIVNSMIFPLLIGVLCSRLIEIEHSGKMFRLLQTNNQTIEKLFLAKNLIAISIILGLGIIQVLYLLSISIMNNLSFDLFSVLLFFFSYLVASFVLVELHLAISLFTEKQSIGIILALGGSFIGLVSGGMLPKIFQLFLPW</sequence>
<reference evidence="2 3" key="1">
    <citation type="submission" date="2017-09" db="EMBL/GenBank/DDBJ databases">
        <title>Complete Genome Sequences of Two Strains of the Meat Spoilage Bacterium Brochothrix thermosphacta Isolated from Ground Chicken.</title>
        <authorList>
            <person name="Paoli G.C."/>
            <person name="Wijey C."/>
            <person name="Chen C.-Y."/>
            <person name="Nguyen L."/>
            <person name="Yan X."/>
            <person name="Irwin P.L."/>
        </authorList>
    </citation>
    <scope>NUCLEOTIDE SEQUENCE [LARGE SCALE GENOMIC DNA]</scope>
    <source>
        <strain evidence="2 3">BI</strain>
    </source>
</reference>
<dbReference type="AlphaFoldDB" id="A0A1D2LS62"/>
<keyword evidence="1" id="KW-0472">Membrane</keyword>
<gene>
    <name evidence="2" type="ORF">CNY62_12000</name>
</gene>
<evidence type="ECO:0000313" key="3">
    <source>
        <dbReference type="Proteomes" id="UP000243591"/>
    </source>
</evidence>
<keyword evidence="3" id="KW-1185">Reference proteome</keyword>
<dbReference type="KEGG" id="bths:CNY62_12000"/>
<organism evidence="2 3">
    <name type="scientific">Brochothrix thermosphacta</name>
    <name type="common">Microbacterium thermosphactum</name>
    <dbReference type="NCBI Taxonomy" id="2756"/>
    <lineage>
        <taxon>Bacteria</taxon>
        <taxon>Bacillati</taxon>
        <taxon>Bacillota</taxon>
        <taxon>Bacilli</taxon>
        <taxon>Bacillales</taxon>
        <taxon>Listeriaceae</taxon>
        <taxon>Brochothrix</taxon>
    </lineage>
</organism>
<evidence type="ECO:0000256" key="1">
    <source>
        <dbReference type="SAM" id="Phobius"/>
    </source>
</evidence>
<feature type="transmembrane region" description="Helical" evidence="1">
    <location>
        <begin position="17"/>
        <end position="37"/>
    </location>
</feature>
<protein>
    <submittedName>
        <fullName evidence="2">ABC transporter permease</fullName>
    </submittedName>
</protein>
<name>A0A1D2LS62_BROTH</name>
<feature type="transmembrane region" description="Helical" evidence="1">
    <location>
        <begin position="57"/>
        <end position="77"/>
    </location>
</feature>
<evidence type="ECO:0000313" key="2">
    <source>
        <dbReference type="EMBL" id="ATF27023.1"/>
    </source>
</evidence>
<keyword evidence="1" id="KW-1133">Transmembrane helix</keyword>
<feature type="transmembrane region" description="Helical" evidence="1">
    <location>
        <begin position="166"/>
        <end position="186"/>
    </location>
</feature>
<keyword evidence="1" id="KW-0812">Transmembrane</keyword>
<feature type="transmembrane region" description="Helical" evidence="1">
    <location>
        <begin position="134"/>
        <end position="154"/>
    </location>
</feature>
<dbReference type="Pfam" id="PF12730">
    <property type="entry name" value="ABC2_membrane_4"/>
    <property type="match status" value="1"/>
</dbReference>
<feature type="transmembrane region" description="Helical" evidence="1">
    <location>
        <begin position="98"/>
        <end position="122"/>
    </location>
</feature>
<dbReference type="EMBL" id="CP023483">
    <property type="protein sequence ID" value="ATF27023.1"/>
    <property type="molecule type" value="Genomic_DNA"/>
</dbReference>
<dbReference type="OrthoDB" id="3190532at2"/>
<proteinExistence type="predicted"/>
<accession>A0A1D2LS62</accession>
<dbReference type="Proteomes" id="UP000243591">
    <property type="component" value="Chromosome"/>
</dbReference>